<dbReference type="RefSeq" id="WP_175128516.1">
    <property type="nucleotide sequence ID" value="NZ_CADILD010000002.1"/>
</dbReference>
<evidence type="ECO:0000313" key="3">
    <source>
        <dbReference type="EMBL" id="CAB3865023.1"/>
    </source>
</evidence>
<feature type="chain" id="PRO_5028911539" description="Metallo-beta-lactamase domain-containing protein" evidence="1">
    <location>
        <begin position="29"/>
        <end position="297"/>
    </location>
</feature>
<organism evidence="3 4">
    <name type="scientific">Achromobacter piechaudii</name>
    <dbReference type="NCBI Taxonomy" id="72556"/>
    <lineage>
        <taxon>Bacteria</taxon>
        <taxon>Pseudomonadati</taxon>
        <taxon>Pseudomonadota</taxon>
        <taxon>Betaproteobacteria</taxon>
        <taxon>Burkholderiales</taxon>
        <taxon>Alcaligenaceae</taxon>
        <taxon>Achromobacter</taxon>
    </lineage>
</organism>
<dbReference type="SMART" id="SM00849">
    <property type="entry name" value="Lactamase_B"/>
    <property type="match status" value="1"/>
</dbReference>
<reference evidence="3 4" key="1">
    <citation type="submission" date="2020-04" db="EMBL/GenBank/DDBJ databases">
        <authorList>
            <person name="De Canck E."/>
        </authorList>
    </citation>
    <scope>NUCLEOTIDE SEQUENCE [LARGE SCALE GENOMIC DNA]</scope>
    <source>
        <strain evidence="3 4">LMG 1861</strain>
    </source>
</reference>
<evidence type="ECO:0000256" key="1">
    <source>
        <dbReference type="SAM" id="SignalP"/>
    </source>
</evidence>
<dbReference type="PANTHER" id="PTHR42951:SF14">
    <property type="entry name" value="METALLO-BETA-LACTAMASE SUPERFAMILY PROTEIN"/>
    <property type="match status" value="1"/>
</dbReference>
<evidence type="ECO:0000259" key="2">
    <source>
        <dbReference type="SMART" id="SM00849"/>
    </source>
</evidence>
<dbReference type="SUPFAM" id="SSF56281">
    <property type="entry name" value="Metallo-hydrolase/oxidoreductase"/>
    <property type="match status" value="1"/>
</dbReference>
<dbReference type="CDD" id="cd07739">
    <property type="entry name" value="metallo-hydrolase-like_MBL-fold"/>
    <property type="match status" value="1"/>
</dbReference>
<feature type="domain" description="Metallo-beta-lactamase" evidence="2">
    <location>
        <begin position="47"/>
        <end position="232"/>
    </location>
</feature>
<accession>A0A6S7D3I0</accession>
<dbReference type="Proteomes" id="UP000494105">
    <property type="component" value="Unassembled WGS sequence"/>
</dbReference>
<dbReference type="InterPro" id="IPR001279">
    <property type="entry name" value="Metallo-B-lactamas"/>
</dbReference>
<feature type="signal peptide" evidence="1">
    <location>
        <begin position="1"/>
        <end position="28"/>
    </location>
</feature>
<dbReference type="Pfam" id="PF00753">
    <property type="entry name" value="Lactamase_B"/>
    <property type="match status" value="1"/>
</dbReference>
<gene>
    <name evidence="3" type="ORF">LMG1861_02460</name>
</gene>
<dbReference type="InterPro" id="IPR050855">
    <property type="entry name" value="NDM-1-like"/>
</dbReference>
<keyword evidence="1" id="KW-0732">Signal</keyword>
<name>A0A6S7D3I0_9BURK</name>
<dbReference type="EMBL" id="CADILD010000002">
    <property type="protein sequence ID" value="CAB3865023.1"/>
    <property type="molecule type" value="Genomic_DNA"/>
</dbReference>
<dbReference type="PANTHER" id="PTHR42951">
    <property type="entry name" value="METALLO-BETA-LACTAMASE DOMAIN-CONTAINING"/>
    <property type="match status" value="1"/>
</dbReference>
<dbReference type="InterPro" id="IPR036866">
    <property type="entry name" value="RibonucZ/Hydroxyglut_hydro"/>
</dbReference>
<sequence length="297" mass="31384">MRPYSTVLRLLSTAALTLALLPSAPAHAAGAALTLNHFNPGKDGLFPVSSVLVSGQREAILIDAQFGKSQAEKVVQMVRDSGKTLTTIYISQGDPDFYFGLDTVVAAFPDARVVATEPTVRHIKETVDGKLAFWGPKLGADAPARAVIPQVLDGSTLTLEGQPLQITGLDGPRPDRSFVWIPSLKAVVGGVVVSGNLHVWMADSQTPQSHADWLATLARIDALHPVTVIPGHYAPGAPLTLASVAHTRDYIRAFDEQTALAADTAALIAAMKARYPQAGGVASLELSAKVAKGEMKW</sequence>
<proteinExistence type="predicted"/>
<dbReference type="Gene3D" id="3.60.15.10">
    <property type="entry name" value="Ribonuclease Z/Hydroxyacylglutathione hydrolase-like"/>
    <property type="match status" value="1"/>
</dbReference>
<evidence type="ECO:0000313" key="4">
    <source>
        <dbReference type="Proteomes" id="UP000494105"/>
    </source>
</evidence>
<protein>
    <recommendedName>
        <fullName evidence="2">Metallo-beta-lactamase domain-containing protein</fullName>
    </recommendedName>
</protein>
<dbReference type="AlphaFoldDB" id="A0A6S7D3I0"/>